<name>A0AAW1P6R1_9CHLO</name>
<organism evidence="6 7">
    <name type="scientific">Symbiochloris irregularis</name>
    <dbReference type="NCBI Taxonomy" id="706552"/>
    <lineage>
        <taxon>Eukaryota</taxon>
        <taxon>Viridiplantae</taxon>
        <taxon>Chlorophyta</taxon>
        <taxon>core chlorophytes</taxon>
        <taxon>Trebouxiophyceae</taxon>
        <taxon>Trebouxiales</taxon>
        <taxon>Trebouxiaceae</taxon>
        <taxon>Symbiochloris</taxon>
    </lineage>
</organism>
<keyword evidence="1" id="KW-0677">Repeat</keyword>
<dbReference type="FunFam" id="1.10.10.60:FF:000010">
    <property type="entry name" value="Transcriptional activator Myb isoform A"/>
    <property type="match status" value="1"/>
</dbReference>
<dbReference type="InterPro" id="IPR050560">
    <property type="entry name" value="MYB_TF"/>
</dbReference>
<dbReference type="EMBL" id="JALJOQ010000026">
    <property type="protein sequence ID" value="KAK9808181.1"/>
    <property type="molecule type" value="Genomic_DNA"/>
</dbReference>
<dbReference type="SMART" id="SM00717">
    <property type="entry name" value="SANT"/>
    <property type="match status" value="2"/>
</dbReference>
<dbReference type="Pfam" id="PF00249">
    <property type="entry name" value="Myb_DNA-binding"/>
    <property type="match status" value="2"/>
</dbReference>
<dbReference type="PROSITE" id="PS50090">
    <property type="entry name" value="MYB_LIKE"/>
    <property type="match status" value="2"/>
</dbReference>
<evidence type="ECO:0000256" key="1">
    <source>
        <dbReference type="ARBA" id="ARBA00022737"/>
    </source>
</evidence>
<sequence length="456" mass="49701">MNEEFLKGPWSAEEDQALINLVQSTGAKDWSTLAQQMPQRDGKNRSGKSCRLRWCNQLDPAVSKAAFSEWEIAVIVLSQREYGNKWAAIAKLLPGRTDNAVKNHWNSTLKRKQTDDRLESRFLRDDITLGWLLEHADEAESLQLPQYGSLPMPRNAHLQRDLVSSKRARQPSEDLSDRSNDAMCTIHTSLHASPSALKHSPKMMGRAGSLRSSRHAAAKSPGRPPKVAETSLQALADLPAPSRCAMLLAAAFSGGPDRTTRAHMHAWQTKEVEQLLAEDAHEASEFARGMLQALQVCEHSSCRRAQPSLPLLEPDPMGYATLIASDSSPPSGFDAISPDAINPMDLDTPPSSFNELDDVHELAHNLLSNEPSNLACTLRSGILSAGGSSLASPAAAPCVPHNEGPQDLLADILLPPQHHQHHLAPHSSLPPMKGLSGDFGSLACAVNDESWLLWHP</sequence>
<gene>
    <name evidence="6" type="ORF">WJX73_005811</name>
</gene>
<evidence type="ECO:0000313" key="6">
    <source>
        <dbReference type="EMBL" id="KAK9808181.1"/>
    </source>
</evidence>
<keyword evidence="7" id="KW-1185">Reference proteome</keyword>
<feature type="region of interest" description="Disordered" evidence="3">
    <location>
        <begin position="161"/>
        <end position="180"/>
    </location>
</feature>
<feature type="domain" description="HTH myb-type" evidence="5">
    <location>
        <begin position="80"/>
        <end position="113"/>
    </location>
</feature>
<dbReference type="PANTHER" id="PTHR45614">
    <property type="entry name" value="MYB PROTEIN-RELATED"/>
    <property type="match status" value="1"/>
</dbReference>
<dbReference type="Gene3D" id="1.10.10.60">
    <property type="entry name" value="Homeodomain-like"/>
    <property type="match status" value="2"/>
</dbReference>
<dbReference type="GO" id="GO:0000981">
    <property type="term" value="F:DNA-binding transcription factor activity, RNA polymerase II-specific"/>
    <property type="evidence" value="ECO:0007669"/>
    <property type="project" value="TreeGrafter"/>
</dbReference>
<dbReference type="AlphaFoldDB" id="A0AAW1P6R1"/>
<dbReference type="SUPFAM" id="SSF160904">
    <property type="entry name" value="Jann2411-like"/>
    <property type="match status" value="1"/>
</dbReference>
<dbReference type="Proteomes" id="UP001465755">
    <property type="component" value="Unassembled WGS sequence"/>
</dbReference>
<dbReference type="SUPFAM" id="SSF46689">
    <property type="entry name" value="Homeodomain-like"/>
    <property type="match status" value="1"/>
</dbReference>
<evidence type="ECO:0000256" key="3">
    <source>
        <dbReference type="SAM" id="MobiDB-lite"/>
    </source>
</evidence>
<evidence type="ECO:0000259" key="4">
    <source>
        <dbReference type="PROSITE" id="PS50090"/>
    </source>
</evidence>
<dbReference type="PANTHER" id="PTHR45614:SF229">
    <property type="entry name" value="MYB TRANSCRIPTION FACTOR-LIKE PROTEIN-RELATED"/>
    <property type="match status" value="1"/>
</dbReference>
<dbReference type="GO" id="GO:0005634">
    <property type="term" value="C:nucleus"/>
    <property type="evidence" value="ECO:0007669"/>
    <property type="project" value="TreeGrafter"/>
</dbReference>
<evidence type="ECO:0000259" key="5">
    <source>
        <dbReference type="PROSITE" id="PS51294"/>
    </source>
</evidence>
<reference evidence="6 7" key="1">
    <citation type="journal article" date="2024" name="Nat. Commun.">
        <title>Phylogenomics reveals the evolutionary origins of lichenization in chlorophyte algae.</title>
        <authorList>
            <person name="Puginier C."/>
            <person name="Libourel C."/>
            <person name="Otte J."/>
            <person name="Skaloud P."/>
            <person name="Haon M."/>
            <person name="Grisel S."/>
            <person name="Petersen M."/>
            <person name="Berrin J.G."/>
            <person name="Delaux P.M."/>
            <person name="Dal Grande F."/>
            <person name="Keller J."/>
        </authorList>
    </citation>
    <scope>NUCLEOTIDE SEQUENCE [LARGE SCALE GENOMIC DNA]</scope>
    <source>
        <strain evidence="6 7">SAG 2036</strain>
    </source>
</reference>
<evidence type="ECO:0000256" key="2">
    <source>
        <dbReference type="ARBA" id="ARBA00023125"/>
    </source>
</evidence>
<feature type="domain" description="HTH myb-type" evidence="5">
    <location>
        <begin position="2"/>
        <end position="62"/>
    </location>
</feature>
<accession>A0AAW1P6R1</accession>
<evidence type="ECO:0000313" key="7">
    <source>
        <dbReference type="Proteomes" id="UP001465755"/>
    </source>
</evidence>
<dbReference type="GO" id="GO:0000978">
    <property type="term" value="F:RNA polymerase II cis-regulatory region sequence-specific DNA binding"/>
    <property type="evidence" value="ECO:0007669"/>
    <property type="project" value="TreeGrafter"/>
</dbReference>
<dbReference type="InterPro" id="IPR023286">
    <property type="entry name" value="ABATE_dom_sf"/>
</dbReference>
<dbReference type="PROSITE" id="PS51294">
    <property type="entry name" value="HTH_MYB"/>
    <property type="match status" value="2"/>
</dbReference>
<dbReference type="CDD" id="cd00167">
    <property type="entry name" value="SANT"/>
    <property type="match status" value="2"/>
</dbReference>
<protein>
    <submittedName>
        <fullName evidence="6">Uncharacterized protein</fullName>
    </submittedName>
</protein>
<keyword evidence="2" id="KW-0238">DNA-binding</keyword>
<dbReference type="InterPro" id="IPR017930">
    <property type="entry name" value="Myb_dom"/>
</dbReference>
<dbReference type="InterPro" id="IPR009057">
    <property type="entry name" value="Homeodomain-like_sf"/>
</dbReference>
<feature type="region of interest" description="Disordered" evidence="3">
    <location>
        <begin position="190"/>
        <end position="226"/>
    </location>
</feature>
<proteinExistence type="predicted"/>
<comment type="caution">
    <text evidence="6">The sequence shown here is derived from an EMBL/GenBank/DDBJ whole genome shotgun (WGS) entry which is preliminary data.</text>
</comment>
<feature type="domain" description="Myb-like" evidence="4">
    <location>
        <begin position="2"/>
        <end position="58"/>
    </location>
</feature>
<dbReference type="InterPro" id="IPR001005">
    <property type="entry name" value="SANT/Myb"/>
</dbReference>
<feature type="domain" description="Myb-like" evidence="4">
    <location>
        <begin position="59"/>
        <end position="109"/>
    </location>
</feature>